<dbReference type="InterPro" id="IPR036291">
    <property type="entry name" value="NAD(P)-bd_dom_sf"/>
</dbReference>
<evidence type="ECO:0000259" key="8">
    <source>
        <dbReference type="PROSITE" id="PS51202"/>
    </source>
</evidence>
<dbReference type="SUPFAM" id="SSF51735">
    <property type="entry name" value="NAD(P)-binding Rossmann-fold domains"/>
    <property type="match status" value="2"/>
</dbReference>
<comment type="caution">
    <text evidence="9">The sequence shown here is derived from an EMBL/GenBank/DDBJ whole genome shotgun (WGS) entry which is preliminary data.</text>
</comment>
<keyword evidence="4" id="KW-0630">Potassium</keyword>
<organism evidence="9 10">
    <name type="scientific">Variimorphobacter saccharofermentans</name>
    <dbReference type="NCBI Taxonomy" id="2755051"/>
    <lineage>
        <taxon>Bacteria</taxon>
        <taxon>Bacillati</taxon>
        <taxon>Bacillota</taxon>
        <taxon>Clostridia</taxon>
        <taxon>Lachnospirales</taxon>
        <taxon>Lachnospiraceae</taxon>
        <taxon>Variimorphobacter</taxon>
    </lineage>
</organism>
<dbReference type="SUPFAM" id="SSF116726">
    <property type="entry name" value="TrkA C-terminal domain-like"/>
    <property type="match status" value="2"/>
</dbReference>
<proteinExistence type="predicted"/>
<dbReference type="PRINTS" id="PR00335">
    <property type="entry name" value="KUPTAKETRKA"/>
</dbReference>
<feature type="domain" description="RCK N-terminal" evidence="7">
    <location>
        <begin position="228"/>
        <end position="356"/>
    </location>
</feature>
<dbReference type="Gene3D" id="3.30.70.1450">
    <property type="entry name" value="Regulator of K+ conductance, C-terminal domain"/>
    <property type="match status" value="2"/>
</dbReference>
<evidence type="ECO:0000256" key="4">
    <source>
        <dbReference type="ARBA" id="ARBA00022958"/>
    </source>
</evidence>
<dbReference type="Pfam" id="PF02080">
    <property type="entry name" value="TrkA_C"/>
    <property type="match status" value="2"/>
</dbReference>
<keyword evidence="5" id="KW-0520">NAD</keyword>
<dbReference type="RefSeq" id="WP_228351268.1">
    <property type="nucleotide sequence ID" value="NZ_JACEGA010000001.1"/>
</dbReference>
<reference evidence="9 10" key="1">
    <citation type="submission" date="2020-07" db="EMBL/GenBank/DDBJ databases">
        <title>Characterization and genome sequencing of isolate MD1, a novel member within the family Lachnospiraceae.</title>
        <authorList>
            <person name="Rettenmaier R."/>
            <person name="Di Bello L."/>
            <person name="Zinser C."/>
            <person name="Scheitz K."/>
            <person name="Liebl W."/>
            <person name="Zverlov V."/>
        </authorList>
    </citation>
    <scope>NUCLEOTIDE SEQUENCE [LARGE SCALE GENOMIC DNA]</scope>
    <source>
        <strain evidence="9 10">MD1</strain>
    </source>
</reference>
<accession>A0A839JVI7</accession>
<evidence type="ECO:0000313" key="9">
    <source>
        <dbReference type="EMBL" id="MBB2181490.1"/>
    </source>
</evidence>
<name>A0A839JVI7_9FIRM</name>
<gene>
    <name evidence="9" type="primary">trkA</name>
    <name evidence="9" type="ORF">H0486_01100</name>
</gene>
<evidence type="ECO:0000256" key="1">
    <source>
        <dbReference type="ARBA" id="ARBA00017378"/>
    </source>
</evidence>
<dbReference type="InterPro" id="IPR006037">
    <property type="entry name" value="RCK_C"/>
</dbReference>
<dbReference type="NCBIfam" id="NF007039">
    <property type="entry name" value="PRK09496.3-2"/>
    <property type="match status" value="1"/>
</dbReference>
<feature type="domain" description="RCK C-terminal" evidence="8">
    <location>
        <begin position="140"/>
        <end position="224"/>
    </location>
</feature>
<evidence type="ECO:0000256" key="2">
    <source>
        <dbReference type="ARBA" id="ARBA00022448"/>
    </source>
</evidence>
<dbReference type="Pfam" id="PF02254">
    <property type="entry name" value="TrkA_N"/>
    <property type="match status" value="2"/>
</dbReference>
<dbReference type="Gene3D" id="3.40.50.720">
    <property type="entry name" value="NAD(P)-binding Rossmann-like Domain"/>
    <property type="match status" value="2"/>
</dbReference>
<dbReference type="InterPro" id="IPR036721">
    <property type="entry name" value="RCK_C_sf"/>
</dbReference>
<feature type="domain" description="RCK C-terminal" evidence="8">
    <location>
        <begin position="368"/>
        <end position="451"/>
    </location>
</feature>
<keyword evidence="10" id="KW-1185">Reference proteome</keyword>
<feature type="domain" description="RCK N-terminal" evidence="7">
    <location>
        <begin position="1"/>
        <end position="124"/>
    </location>
</feature>
<dbReference type="GO" id="GO:0015079">
    <property type="term" value="F:potassium ion transmembrane transporter activity"/>
    <property type="evidence" value="ECO:0007669"/>
    <property type="project" value="InterPro"/>
</dbReference>
<dbReference type="Proteomes" id="UP000574276">
    <property type="component" value="Unassembled WGS sequence"/>
</dbReference>
<dbReference type="PANTHER" id="PTHR43833">
    <property type="entry name" value="POTASSIUM CHANNEL PROTEIN 2-RELATED-RELATED"/>
    <property type="match status" value="1"/>
</dbReference>
<evidence type="ECO:0000256" key="5">
    <source>
        <dbReference type="ARBA" id="ARBA00023027"/>
    </source>
</evidence>
<keyword evidence="6" id="KW-0406">Ion transport</keyword>
<evidence type="ECO:0000256" key="6">
    <source>
        <dbReference type="ARBA" id="ARBA00023065"/>
    </source>
</evidence>
<dbReference type="PROSITE" id="PS51202">
    <property type="entry name" value="RCK_C"/>
    <property type="match status" value="2"/>
</dbReference>
<dbReference type="AlphaFoldDB" id="A0A839JVI7"/>
<dbReference type="InterPro" id="IPR006036">
    <property type="entry name" value="K_uptake_TrkA"/>
</dbReference>
<dbReference type="NCBIfam" id="NF007033">
    <property type="entry name" value="PRK09496.1-5"/>
    <property type="match status" value="1"/>
</dbReference>
<dbReference type="InterPro" id="IPR050721">
    <property type="entry name" value="Trk_Ktr_HKT_K-transport"/>
</dbReference>
<dbReference type="NCBIfam" id="NF007031">
    <property type="entry name" value="PRK09496.1-2"/>
    <property type="match status" value="1"/>
</dbReference>
<dbReference type="EMBL" id="JACEGA010000001">
    <property type="protein sequence ID" value="MBB2181490.1"/>
    <property type="molecule type" value="Genomic_DNA"/>
</dbReference>
<keyword evidence="3" id="KW-0633">Potassium transport</keyword>
<evidence type="ECO:0000313" key="10">
    <source>
        <dbReference type="Proteomes" id="UP000574276"/>
    </source>
</evidence>
<dbReference type="PROSITE" id="PS51201">
    <property type="entry name" value="RCK_N"/>
    <property type="match status" value="2"/>
</dbReference>
<dbReference type="InterPro" id="IPR003148">
    <property type="entry name" value="RCK_N"/>
</dbReference>
<evidence type="ECO:0000259" key="7">
    <source>
        <dbReference type="PROSITE" id="PS51201"/>
    </source>
</evidence>
<keyword evidence="2" id="KW-0813">Transport</keyword>
<protein>
    <recommendedName>
        <fullName evidence="1">Trk system potassium uptake protein TrkA</fullName>
    </recommendedName>
</protein>
<sequence>MKIIIVGCGKVGTTLAEQLDGEGHDITLIDNKATSIRNVTDTLDVMGIVGNGASYHVQMTAGIEKADLLIAVTGSDELNLLCCLIARQASDCHTIARVRNPQYNDEISYIKSGMGLSMIINPELETATDISRLIRLPSAIKIDTFAKGKVELLKLQIPQESILNQMKIMDIPSRIRCKVLVCAVERGDEVFIPSGNFVLESGDKISFIATPKDAAYFFHKAGFTNGLIKDVMIVGGGNIAVYLANKLTATGVTVKIVEQSRERCEELSDMLPNALIINANATDHNVLIEEGITDMDAFVSLTNLDEENVLLSLYAQKKSKAKVFTKITRLTYDDVIREMSLGIIINPKAITADRIIQHVRAMQNPKGSNVETLYKIVSNKVEALEFHVRNNPDLVGIPLSNLQTKNNLLVGCISRKDRIIIPNGQDVLQIDDTVIIVTTQTGLDDLSDILE</sequence>
<dbReference type="PANTHER" id="PTHR43833:SF5">
    <property type="entry name" value="TRK SYSTEM POTASSIUM UPTAKE PROTEIN TRKA"/>
    <property type="match status" value="1"/>
</dbReference>
<dbReference type="GO" id="GO:0005886">
    <property type="term" value="C:plasma membrane"/>
    <property type="evidence" value="ECO:0007669"/>
    <property type="project" value="InterPro"/>
</dbReference>
<evidence type="ECO:0000256" key="3">
    <source>
        <dbReference type="ARBA" id="ARBA00022538"/>
    </source>
</evidence>